<evidence type="ECO:0000313" key="1">
    <source>
        <dbReference type="EMBL" id="QFR48364.1"/>
    </source>
</evidence>
<dbReference type="EMBL" id="CP043617">
    <property type="protein sequence ID" value="QFR48364.1"/>
    <property type="molecule type" value="Genomic_DNA"/>
</dbReference>
<gene>
    <name evidence="1" type="ORF">FJR48_00930</name>
</gene>
<proteinExistence type="predicted"/>
<dbReference type="KEGG" id="sulg:FJR48_00930"/>
<name>A0A5P8NY80_9BACT</name>
<reference evidence="1 2" key="1">
    <citation type="submission" date="2019-09" db="EMBL/GenBank/DDBJ databases">
        <title>Sulfurimonas gotlandica sp. nov., a chemoautotrophic and psychrotolerant epsilonproteobacterium isolated from a pelagic redoxcline, and an emended description of the genus Sulfurimonas.</title>
        <authorList>
            <person name="Wang S."/>
            <person name="Jiang L."/>
            <person name="Shao S."/>
        </authorList>
    </citation>
    <scope>NUCLEOTIDE SEQUENCE [LARGE SCALE GENOMIC DNA]</scope>
    <source>
        <strain evidence="1 2">GYSZ_1</strain>
    </source>
</reference>
<dbReference type="Proteomes" id="UP000326944">
    <property type="component" value="Chromosome"/>
</dbReference>
<keyword evidence="2" id="KW-1185">Reference proteome</keyword>
<dbReference type="AlphaFoldDB" id="A0A5P8NY80"/>
<dbReference type="RefSeq" id="WP_152306307.1">
    <property type="nucleotide sequence ID" value="NZ_CP043617.1"/>
</dbReference>
<evidence type="ECO:0000313" key="2">
    <source>
        <dbReference type="Proteomes" id="UP000326944"/>
    </source>
</evidence>
<dbReference type="OrthoDB" id="5334937at2"/>
<protein>
    <submittedName>
        <fullName evidence="1">Uncharacterized protein</fullName>
    </submittedName>
</protein>
<sequence length="84" mass="9727">MWLNKLQIAIVEKDTDKLDELLNTLPEFKNKEEMQKASYLLKEAMVLLLKLKSETSASMKQIKKNLEFLNSTQSNPTNKLDIKS</sequence>
<accession>A0A5P8NY80</accession>
<organism evidence="1 2">
    <name type="scientific">Sulfurimonas lithotrophica</name>
    <dbReference type="NCBI Taxonomy" id="2590022"/>
    <lineage>
        <taxon>Bacteria</taxon>
        <taxon>Pseudomonadati</taxon>
        <taxon>Campylobacterota</taxon>
        <taxon>Epsilonproteobacteria</taxon>
        <taxon>Campylobacterales</taxon>
        <taxon>Sulfurimonadaceae</taxon>
        <taxon>Sulfurimonas</taxon>
    </lineage>
</organism>